<keyword evidence="3" id="KW-1185">Reference proteome</keyword>
<protein>
    <submittedName>
        <fullName evidence="4">TTLL4</fullName>
    </submittedName>
</protein>
<proteinExistence type="predicted"/>
<sequence>EPLLSPACKTPSGSLRSVINPTCPKHGHAAALAQTAGKMGPQSGSLTAAHGLEEIQV</sequence>
<reference evidence="4" key="1">
    <citation type="submission" date="2017-02" db="UniProtKB">
        <authorList>
            <consortium name="WormBaseParasite"/>
        </authorList>
    </citation>
    <scope>IDENTIFICATION</scope>
</reference>
<evidence type="ECO:0000313" key="2">
    <source>
        <dbReference type="EMBL" id="VDN00252.1"/>
    </source>
</evidence>
<gene>
    <name evidence="2" type="ORF">TCLT_LOCUS3621</name>
</gene>
<organism evidence="4">
    <name type="scientific">Thelazia callipaeda</name>
    <name type="common">Oriental eyeworm</name>
    <name type="synonym">Parasitic nematode</name>
    <dbReference type="NCBI Taxonomy" id="103827"/>
    <lineage>
        <taxon>Eukaryota</taxon>
        <taxon>Metazoa</taxon>
        <taxon>Ecdysozoa</taxon>
        <taxon>Nematoda</taxon>
        <taxon>Chromadorea</taxon>
        <taxon>Rhabditida</taxon>
        <taxon>Spirurina</taxon>
        <taxon>Spiruromorpha</taxon>
        <taxon>Thelazioidea</taxon>
        <taxon>Thelaziidae</taxon>
        <taxon>Thelazia</taxon>
    </lineage>
</organism>
<reference evidence="2 3" key="2">
    <citation type="submission" date="2018-11" db="EMBL/GenBank/DDBJ databases">
        <authorList>
            <consortium name="Pathogen Informatics"/>
        </authorList>
    </citation>
    <scope>NUCLEOTIDE SEQUENCE [LARGE SCALE GENOMIC DNA]</scope>
</reference>
<evidence type="ECO:0000313" key="4">
    <source>
        <dbReference type="WBParaSite" id="TCLT_0000363101-mRNA-1"/>
    </source>
</evidence>
<dbReference type="Proteomes" id="UP000276776">
    <property type="component" value="Unassembled WGS sequence"/>
</dbReference>
<dbReference type="EMBL" id="UYYF01001990">
    <property type="protein sequence ID" value="VDN00252.1"/>
    <property type="molecule type" value="Genomic_DNA"/>
</dbReference>
<dbReference type="AlphaFoldDB" id="A0A0N5CTS0"/>
<accession>A0A0N5CTS0</accession>
<evidence type="ECO:0000313" key="3">
    <source>
        <dbReference type="Proteomes" id="UP000276776"/>
    </source>
</evidence>
<feature type="region of interest" description="Disordered" evidence="1">
    <location>
        <begin position="38"/>
        <end position="57"/>
    </location>
</feature>
<dbReference type="WBParaSite" id="TCLT_0000363101-mRNA-1">
    <property type="protein sequence ID" value="TCLT_0000363101-mRNA-1"/>
    <property type="gene ID" value="TCLT_0000363101"/>
</dbReference>
<evidence type="ECO:0000256" key="1">
    <source>
        <dbReference type="SAM" id="MobiDB-lite"/>
    </source>
</evidence>
<name>A0A0N5CTS0_THECL</name>